<comment type="caution">
    <text evidence="6">The sequence shown here is derived from an EMBL/GenBank/DDBJ whole genome shotgun (WGS) entry which is preliminary data.</text>
</comment>
<comment type="similarity">
    <text evidence="5">Belongs to the glutamate--cysteine ligase type 2 family. YbdK subfamily.</text>
</comment>
<dbReference type="HAMAP" id="MF_01609">
    <property type="entry name" value="Glu_cys_ligase_2"/>
    <property type="match status" value="1"/>
</dbReference>
<dbReference type="Pfam" id="PF04107">
    <property type="entry name" value="GCS2"/>
    <property type="match status" value="1"/>
</dbReference>
<dbReference type="SUPFAM" id="SSF55931">
    <property type="entry name" value="Glutamine synthetase/guanido kinase"/>
    <property type="match status" value="1"/>
</dbReference>
<evidence type="ECO:0000256" key="1">
    <source>
        <dbReference type="ARBA" id="ARBA00022598"/>
    </source>
</evidence>
<dbReference type="GO" id="GO:0042398">
    <property type="term" value="P:modified amino acid biosynthetic process"/>
    <property type="evidence" value="ECO:0007669"/>
    <property type="project" value="InterPro"/>
</dbReference>
<name>A0A9X3MWT7_9ACTN</name>
<dbReference type="EMBL" id="JAPDOD010000020">
    <property type="protein sequence ID" value="MDA0162783.1"/>
    <property type="molecule type" value="Genomic_DNA"/>
</dbReference>
<gene>
    <name evidence="6" type="ORF">OM076_21095</name>
</gene>
<dbReference type="RefSeq" id="WP_270042019.1">
    <property type="nucleotide sequence ID" value="NZ_JAPDOD010000020.1"/>
</dbReference>
<organism evidence="6 7">
    <name type="scientific">Solirubrobacter ginsenosidimutans</name>
    <dbReference type="NCBI Taxonomy" id="490573"/>
    <lineage>
        <taxon>Bacteria</taxon>
        <taxon>Bacillati</taxon>
        <taxon>Actinomycetota</taxon>
        <taxon>Thermoleophilia</taxon>
        <taxon>Solirubrobacterales</taxon>
        <taxon>Solirubrobacteraceae</taxon>
        <taxon>Solirubrobacter</taxon>
    </lineage>
</organism>
<dbReference type="Gene3D" id="3.30.590.20">
    <property type="match status" value="1"/>
</dbReference>
<evidence type="ECO:0000256" key="4">
    <source>
        <dbReference type="ARBA" id="ARBA00048819"/>
    </source>
</evidence>
<dbReference type="Proteomes" id="UP001149140">
    <property type="component" value="Unassembled WGS sequence"/>
</dbReference>
<dbReference type="GO" id="GO:0005524">
    <property type="term" value="F:ATP binding"/>
    <property type="evidence" value="ECO:0007669"/>
    <property type="project" value="UniProtKB-KW"/>
</dbReference>
<sequence>MNADTLRARFDAPDELGIGIEEELFLLDPETLDLLPRAREVLERVDGDARFKLEMPAAQLEIVTPPCPDVASAVASLAAARRDLAAAAAPIGRLMTAGAHPFADELGVLTDDPRYVRTLAEYGERARRQLVSGLHLHVSLGGADRTLAVYNAMRSFLPELAALAANAPLYAGRDTGLASIRPTIAVYLQRQGVPPAIPSWEWMADALSWGEVSDTVPDPRKWWFELRLHATYGTLELRVPDAQSSIDDLHGVAAFACGLIHWLAGRFDAGETLPVADDWRIEENRWAAMRDGVTGTLADLETGERVNTREVLLARLASLPDAPGLEHTRALVRSNGAIRTRAVAADAGVRGVAAWLADRF</sequence>
<accession>A0A9X3MWT7</accession>
<keyword evidence="2 5" id="KW-0547">Nucleotide-binding</keyword>
<dbReference type="InterPro" id="IPR006336">
    <property type="entry name" value="GCS2"/>
</dbReference>
<comment type="function">
    <text evidence="5">ATP-dependent carboxylate-amine ligase which exhibits weak glutamate--cysteine ligase activity.</text>
</comment>
<evidence type="ECO:0000313" key="6">
    <source>
        <dbReference type="EMBL" id="MDA0162783.1"/>
    </source>
</evidence>
<keyword evidence="1 5" id="KW-0436">Ligase</keyword>
<dbReference type="PANTHER" id="PTHR36510">
    <property type="entry name" value="GLUTAMATE--CYSTEINE LIGASE 2-RELATED"/>
    <property type="match status" value="1"/>
</dbReference>
<dbReference type="PANTHER" id="PTHR36510:SF1">
    <property type="entry name" value="GLUTAMATE--CYSTEINE LIGASE 2-RELATED"/>
    <property type="match status" value="1"/>
</dbReference>
<dbReference type="InterPro" id="IPR050141">
    <property type="entry name" value="GCL_type2/YbdK_subfam"/>
</dbReference>
<evidence type="ECO:0000256" key="5">
    <source>
        <dbReference type="HAMAP-Rule" id="MF_01609"/>
    </source>
</evidence>
<reference evidence="6" key="1">
    <citation type="submission" date="2022-10" db="EMBL/GenBank/DDBJ databases">
        <title>The WGS of Solirubrobacter ginsenosidimutans DSM 21036.</title>
        <authorList>
            <person name="Jiang Z."/>
        </authorList>
    </citation>
    <scope>NUCLEOTIDE SEQUENCE</scope>
    <source>
        <strain evidence="6">DSM 21036</strain>
    </source>
</reference>
<dbReference type="AlphaFoldDB" id="A0A9X3MWT7"/>
<dbReference type="NCBIfam" id="TIGR02050">
    <property type="entry name" value="gshA_cyan_rel"/>
    <property type="match status" value="1"/>
</dbReference>
<protein>
    <recommendedName>
        <fullName evidence="5">Putative glutamate--cysteine ligase 2</fullName>
        <ecNumber evidence="5">6.3.2.2</ecNumber>
    </recommendedName>
    <alternativeName>
        <fullName evidence="5">Gamma-glutamylcysteine synthetase 2</fullName>
        <shortName evidence="5">GCS 2</shortName>
        <shortName evidence="5">Gamma-GCS 2</shortName>
    </alternativeName>
</protein>
<dbReference type="InterPro" id="IPR014746">
    <property type="entry name" value="Gln_synth/guanido_kin_cat_dom"/>
</dbReference>
<keyword evidence="3 5" id="KW-0067">ATP-binding</keyword>
<keyword evidence="7" id="KW-1185">Reference proteome</keyword>
<dbReference type="GO" id="GO:0004357">
    <property type="term" value="F:glutamate-cysteine ligase activity"/>
    <property type="evidence" value="ECO:0007669"/>
    <property type="project" value="UniProtKB-EC"/>
</dbReference>
<dbReference type="EC" id="6.3.2.2" evidence="5"/>
<comment type="catalytic activity">
    <reaction evidence="4 5">
        <text>L-cysteine + L-glutamate + ATP = gamma-L-glutamyl-L-cysteine + ADP + phosphate + H(+)</text>
        <dbReference type="Rhea" id="RHEA:13285"/>
        <dbReference type="ChEBI" id="CHEBI:15378"/>
        <dbReference type="ChEBI" id="CHEBI:29985"/>
        <dbReference type="ChEBI" id="CHEBI:30616"/>
        <dbReference type="ChEBI" id="CHEBI:35235"/>
        <dbReference type="ChEBI" id="CHEBI:43474"/>
        <dbReference type="ChEBI" id="CHEBI:58173"/>
        <dbReference type="ChEBI" id="CHEBI:456216"/>
        <dbReference type="EC" id="6.3.2.2"/>
    </reaction>
</comment>
<dbReference type="InterPro" id="IPR011793">
    <property type="entry name" value="YbdK"/>
</dbReference>
<proteinExistence type="inferred from homology"/>
<evidence type="ECO:0000313" key="7">
    <source>
        <dbReference type="Proteomes" id="UP001149140"/>
    </source>
</evidence>
<evidence type="ECO:0000256" key="2">
    <source>
        <dbReference type="ARBA" id="ARBA00022741"/>
    </source>
</evidence>
<evidence type="ECO:0000256" key="3">
    <source>
        <dbReference type="ARBA" id="ARBA00022840"/>
    </source>
</evidence>